<dbReference type="GO" id="GO:0003677">
    <property type="term" value="F:DNA binding"/>
    <property type="evidence" value="ECO:0007669"/>
    <property type="project" value="UniProtKB-UniRule"/>
</dbReference>
<dbReference type="AlphaFoldDB" id="A0AA42DRB8"/>
<evidence type="ECO:0000256" key="1">
    <source>
        <dbReference type="ARBA" id="ARBA00023125"/>
    </source>
</evidence>
<gene>
    <name evidence="4" type="ORF">PBV87_18780</name>
</gene>
<dbReference type="InterPro" id="IPR050624">
    <property type="entry name" value="HTH-type_Tx_Regulator"/>
</dbReference>
<dbReference type="InterPro" id="IPR039532">
    <property type="entry name" value="TetR_C_Firmicutes"/>
</dbReference>
<dbReference type="EMBL" id="JAQIFT010000065">
    <property type="protein sequence ID" value="MDA3733528.1"/>
    <property type="molecule type" value="Genomic_DNA"/>
</dbReference>
<dbReference type="Gene3D" id="1.10.357.10">
    <property type="entry name" value="Tetracycline Repressor, domain 2"/>
    <property type="match status" value="1"/>
</dbReference>
<dbReference type="InterPro" id="IPR001647">
    <property type="entry name" value="HTH_TetR"/>
</dbReference>
<feature type="domain" description="HTH tetR-type" evidence="3">
    <location>
        <begin position="5"/>
        <end position="65"/>
    </location>
</feature>
<feature type="DNA-binding region" description="H-T-H motif" evidence="2">
    <location>
        <begin position="28"/>
        <end position="47"/>
    </location>
</feature>
<keyword evidence="5" id="KW-1185">Reference proteome</keyword>
<dbReference type="SUPFAM" id="SSF46689">
    <property type="entry name" value="Homeodomain-like"/>
    <property type="match status" value="1"/>
</dbReference>
<dbReference type="PROSITE" id="PS50977">
    <property type="entry name" value="HTH_TETR_2"/>
    <property type="match status" value="1"/>
</dbReference>
<evidence type="ECO:0000313" key="5">
    <source>
        <dbReference type="Proteomes" id="UP001169242"/>
    </source>
</evidence>
<accession>A0AA42DRB8</accession>
<evidence type="ECO:0000256" key="2">
    <source>
        <dbReference type="PROSITE-ProRule" id="PRU00335"/>
    </source>
</evidence>
<keyword evidence="1 2" id="KW-0238">DNA-binding</keyword>
<dbReference type="PANTHER" id="PTHR43479">
    <property type="entry name" value="ACREF/ENVCD OPERON REPRESSOR-RELATED"/>
    <property type="match status" value="1"/>
</dbReference>
<dbReference type="InterPro" id="IPR009057">
    <property type="entry name" value="Homeodomain-like_sf"/>
</dbReference>
<sequence length="182" mass="21833">MDKRDKTKYKLANAIKQLMETQSLDKITVKDIVSQCDMTRQTFYRYFQDKYDLVNWYFERLVQKSFKQMGVSCSLREGLHKKFRFIEEECIFFSAAFQSNDYNSLMNYDYDCIFKFYEEIITSKTNKPLEEDLAFLLRMYCRGSIYMTVEWVNKKERPAPEEITNLLIEALPDRLANLLSDI</sequence>
<dbReference type="Pfam" id="PF00440">
    <property type="entry name" value="TetR_N"/>
    <property type="match status" value="1"/>
</dbReference>
<proteinExistence type="predicted"/>
<dbReference type="Pfam" id="PF14278">
    <property type="entry name" value="TetR_C_8"/>
    <property type="match status" value="1"/>
</dbReference>
<dbReference type="PANTHER" id="PTHR43479:SF7">
    <property type="entry name" value="TETR-FAMILY TRANSCRIPTIONAL REGULATOR"/>
    <property type="match status" value="1"/>
</dbReference>
<evidence type="ECO:0000259" key="3">
    <source>
        <dbReference type="PROSITE" id="PS50977"/>
    </source>
</evidence>
<protein>
    <submittedName>
        <fullName evidence="4">TetR/AcrR family transcriptional regulator C-terminal domain-containing protein</fullName>
    </submittedName>
</protein>
<comment type="caution">
    <text evidence="4">The sequence shown here is derived from an EMBL/GenBank/DDBJ whole genome shotgun (WGS) entry which is preliminary data.</text>
</comment>
<dbReference type="RefSeq" id="WP_271013341.1">
    <property type="nucleotide sequence ID" value="NZ_JAQIFT010000065.1"/>
</dbReference>
<evidence type="ECO:0000313" key="4">
    <source>
        <dbReference type="EMBL" id="MDA3733528.1"/>
    </source>
</evidence>
<organism evidence="4 5">
    <name type="scientific">Holtiella tumoricola</name>
    <dbReference type="NCBI Taxonomy" id="3018743"/>
    <lineage>
        <taxon>Bacteria</taxon>
        <taxon>Bacillati</taxon>
        <taxon>Bacillota</taxon>
        <taxon>Clostridia</taxon>
        <taxon>Lachnospirales</taxon>
        <taxon>Cellulosilyticaceae</taxon>
        <taxon>Holtiella</taxon>
    </lineage>
</organism>
<reference evidence="4" key="1">
    <citation type="journal article" date="2023" name="Int. J. Syst. Evol. Microbiol.">
        <title>&lt;i&gt;Holtiella tumoricola&lt;/i&gt; gen. nov. sp. nov., isolated from a human clinical sample.</title>
        <authorList>
            <person name="Allen-Vercoe E."/>
            <person name="Daigneault M.C."/>
            <person name="Vancuren S.J."/>
            <person name="Cochrane K."/>
            <person name="O'Neal L.L."/>
            <person name="Sankaranarayanan K."/>
            <person name="Lawson P.A."/>
        </authorList>
    </citation>
    <scope>NUCLEOTIDE SEQUENCE</scope>
    <source>
        <strain evidence="4">CC70A</strain>
    </source>
</reference>
<name>A0AA42DRB8_9FIRM</name>
<dbReference type="Proteomes" id="UP001169242">
    <property type="component" value="Unassembled WGS sequence"/>
</dbReference>